<dbReference type="Proteomes" id="UP000325690">
    <property type="component" value="Unassembled WGS sequence"/>
</dbReference>
<sequence>MSGRATSRVKDRTDVAKLIADLDPALLSAGNYRGPRHAKVSAGYGKYIGRVGALAVTLGVGIAVASTPTVAKADDGDAGASENSPGSTGGESAGPSTSVSTRNEETQDDGKAHGGGASSGTGTDTTGTDVPTMNVGSSGGAIDSTYGTVGSPIDKHDDEHEDEHDEDAEQEATEQESGAEESTDATPAQPESPADTAVPAADEQPGPDQGAENAAENVDPVPSDESPSAGEPPAPGGAGRAADTGDEQETGEGEHVFLTAALDEDSEPAGLNSAAKFAKVQLVPSTEKPVDLVAAVMSIPGAIVDAATFAVTAILSPLLVNGPAAPPQMPLLWTVLAWVRREITHTFFNRRPIAYPQQNIQLVPGLVTGDLDAHDPNGDPLTYTVVNGPRLGTVVVNPDGTYVYTRDAAHLLSDEQDSFTVRISDSAATHLPGIFGLIQGVFETTARFFGLAQRDNLLVDVPVTMQVVPSLVAPVVVALPVADPYTLGQDPSEVGKAVISVADPDSSVLTGATVAIGLGATSGDTLHFVNTDKIKGVWDADSYTLTLTGYASAAEYQAALQSITFTASSVSTVVRTINFVATDGTFTGVPAVTTVSVLPPLVGPVIVALPMAPSYTLGRDPAAVGDAVLSLIDLDSSTLSGATVRLGAGATEGDTLLFTDTDNIKGTWDASSYTLTLTGNATVEEYEAALQSVTFTATQLGLVGRTVTFTATDGSILSIPAATVLAVLPAVNIPPTVVVSPAGGLTTVGGDPLQVGSAVLAVGDLDSDTLGGATVQIVLGGTSGDTLHFVDTDKITGSWDASSYTLTLSGDATADEYKAALQSITFTATDAGILGRTVSFIVNDGEEQSLPGLTAVVVVPDLGSLNAPPVVVVSPAVLDVATAGGDPAAVGSAVLVVADIDSDTLTGATVKIVLGGTSGDTLHFVDTDTITGSWDPSSYTLTLTGDASVAEYEAALKSITFSATNAGLLSRTLSFSVTDDQEAQSPAAITALVVTPDLSAINVAPVVVVSPGLLELATAGGDPVNLGAAVLSVTDLNSEELAGATVKIILGGTSGDTLHFVDTDKITGSWDASSYTLTLTGDASVAEYEAALKSITFSAESTGLLLSRSISFTVTDGELTSLHGLTGVVVAPDLAAVNLPPVVLVSPAVLDIATAGGDPVQVGSAVLSVADLNSGNLAGATVRIVLGGTNGDKLHFVDTDTITGSWDASSYTLTLSGNASVAEYQAALQSITFTADSAGILSRTVSFEVSDGEYTSLPGVTGVVVAPDLGAINVPPVVVVSPVVAGVATVGGDPLDVGSAVLTVRDLNNSTITGATVSILVGTEGDELHFTDIGDIKGSWDASSYTLTLSGDGTAAEYEAALQSITFTAGGPGLLLRTITFTVTDGDESLPGVTTVAVAPDLSSVNVPPVLVVSPAVLDVATAGGSPVEVGSAVLAVADLDSANLAGATVRITTGATNGDKLHFVDTDTITGSWDASSYTLTLSGNASVADYEAALQSVTFSAQDAGLLGRTISFTVSDGQYQSISGLTALVVAPDLGGLNVPPVVVVSPVVAGVATVGGDPLDVGSAVLTVRDLNNSTITGATVSILVGTEGDELHFTDIGDIKGSWDASSYTLTLSGDGTAAEYEAALQSITFTAGGPGLLLRTITFTVTDGDESLPGVTTVAVAPDLSSVNVPPVLVVSPAVLDVATAGGSPVEVGSAVLAVADLDSANLAGATVRITTGATNGDKLHFVDTDTITGSWDASSYTLTLSGNASVADYEAALQSVTFSAQDAGLLGRTISFTVSDGQYQSISGLTALVVAPDLGGLNVPPVVVVSPVVAGVATVGGDPLDVGSAVLTVRDLNNSTITGATVSILVGTEGDELHFTDIGDIKGSWDASSYTLTLSGDGTAAEYEAALQSITFTAGGAGSLVRTFTFVVNDGAESLPGVTTVVVAPDLSMRLRCSRSRSPPAVRALWCAPSPSSSTTVPSRCRV</sequence>
<dbReference type="PANTHER" id="PTHR14139">
    <property type="entry name" value="CALSYNTENIN"/>
    <property type="match status" value="1"/>
</dbReference>
<feature type="compositionally biased region" description="Low complexity" evidence="1">
    <location>
        <begin position="120"/>
        <end position="129"/>
    </location>
</feature>
<feature type="region of interest" description="Disordered" evidence="1">
    <location>
        <begin position="71"/>
        <end position="251"/>
    </location>
</feature>
<accession>A0A5N5VCQ1</accession>
<proteinExistence type="predicted"/>
<dbReference type="Pfam" id="PF17963">
    <property type="entry name" value="Big_9"/>
    <property type="match status" value="1"/>
</dbReference>
<keyword evidence="3" id="KW-1185">Reference proteome</keyword>
<reference evidence="2 3" key="1">
    <citation type="submission" date="2012-10" db="EMBL/GenBank/DDBJ databases">
        <title>The draft sequence of the Mycobacterium pheli genome.</title>
        <authorList>
            <person name="Pettersson B.M.F."/>
            <person name="Das S."/>
            <person name="Dasgupta S."/>
            <person name="Bhattacharya A."/>
            <person name="Kirsebom L.A."/>
        </authorList>
    </citation>
    <scope>NUCLEOTIDE SEQUENCE [LARGE SCALE GENOMIC DNA]</scope>
    <source>
        <strain evidence="2 3">CCUG 21000</strain>
    </source>
</reference>
<gene>
    <name evidence="2" type="ORF">MPHL21000_01530</name>
</gene>
<feature type="compositionally biased region" description="Basic and acidic residues" evidence="1">
    <location>
        <begin position="102"/>
        <end position="112"/>
    </location>
</feature>
<evidence type="ECO:0000313" key="2">
    <source>
        <dbReference type="EMBL" id="KAB7759734.1"/>
    </source>
</evidence>
<feature type="compositionally biased region" description="Acidic residues" evidence="1">
    <location>
        <begin position="159"/>
        <end position="183"/>
    </location>
</feature>
<comment type="caution">
    <text evidence="2">The sequence shown here is derived from an EMBL/GenBank/DDBJ whole genome shotgun (WGS) entry which is preliminary data.</text>
</comment>
<organism evidence="2 3">
    <name type="scientific">Mycolicibacterium phlei DSM 43239 = CCUG 21000</name>
    <dbReference type="NCBI Taxonomy" id="1226750"/>
    <lineage>
        <taxon>Bacteria</taxon>
        <taxon>Bacillati</taxon>
        <taxon>Actinomycetota</taxon>
        <taxon>Actinomycetes</taxon>
        <taxon>Mycobacteriales</taxon>
        <taxon>Mycobacteriaceae</taxon>
        <taxon>Mycolicibacterium</taxon>
    </lineage>
</organism>
<protein>
    <submittedName>
        <fullName evidence="2">Uncharacterized protein</fullName>
    </submittedName>
</protein>
<evidence type="ECO:0000256" key="1">
    <source>
        <dbReference type="SAM" id="MobiDB-lite"/>
    </source>
</evidence>
<dbReference type="PANTHER" id="PTHR14139:SF2">
    <property type="entry name" value="CALSYNTENIN-1"/>
    <property type="match status" value="1"/>
</dbReference>
<name>A0A5N5VCQ1_MYCPH</name>
<dbReference type="EMBL" id="ANBP01000001">
    <property type="protein sequence ID" value="KAB7759734.1"/>
    <property type="molecule type" value="Genomic_DNA"/>
</dbReference>
<evidence type="ECO:0000313" key="3">
    <source>
        <dbReference type="Proteomes" id="UP000325690"/>
    </source>
</evidence>
<dbReference type="RefSeq" id="WP_152275450.1">
    <property type="nucleotide sequence ID" value="NZ_ANBP01000001.1"/>
</dbReference>